<dbReference type="InterPro" id="IPR038528">
    <property type="entry name" value="TEL2_C_sf"/>
</dbReference>
<dbReference type="OrthoDB" id="10258062at2759"/>
<dbReference type="GO" id="GO:0051083">
    <property type="term" value="P:'de novo' cotranslational protein folding"/>
    <property type="evidence" value="ECO:0007669"/>
    <property type="project" value="TreeGrafter"/>
</dbReference>
<dbReference type="AlphaFoldDB" id="A0A9W7AKB1"/>
<dbReference type="PANTHER" id="PTHR15830">
    <property type="entry name" value="TELOMERE LENGTH REGULATION PROTEIN TEL2 FAMILY MEMBER"/>
    <property type="match status" value="1"/>
</dbReference>
<evidence type="ECO:0000313" key="5">
    <source>
        <dbReference type="Proteomes" id="UP001165082"/>
    </source>
</evidence>
<dbReference type="PANTHER" id="PTHR15830:SF10">
    <property type="entry name" value="TELOMERE LENGTH REGULATION PROTEIN TEL2 HOMOLOG"/>
    <property type="match status" value="1"/>
</dbReference>
<feature type="region of interest" description="Disordered" evidence="2">
    <location>
        <begin position="317"/>
        <end position="352"/>
    </location>
</feature>
<evidence type="ECO:0000256" key="2">
    <source>
        <dbReference type="SAM" id="MobiDB-lite"/>
    </source>
</evidence>
<dbReference type="GO" id="GO:0051879">
    <property type="term" value="F:Hsp90 protein binding"/>
    <property type="evidence" value="ECO:0007669"/>
    <property type="project" value="TreeGrafter"/>
</dbReference>
<name>A0A9W7AKB1_9STRA</name>
<dbReference type="Pfam" id="PF10193">
    <property type="entry name" value="Telomere_reg-2"/>
    <property type="match status" value="1"/>
</dbReference>
<comment type="similarity">
    <text evidence="1">Belongs to the TEL2 family.</text>
</comment>
<feature type="compositionally biased region" description="Low complexity" evidence="2">
    <location>
        <begin position="331"/>
        <end position="341"/>
    </location>
</feature>
<proteinExistence type="inferred from homology"/>
<evidence type="ECO:0000313" key="4">
    <source>
        <dbReference type="EMBL" id="GMH72506.1"/>
    </source>
</evidence>
<evidence type="ECO:0000256" key="1">
    <source>
        <dbReference type="ARBA" id="ARBA00006133"/>
    </source>
</evidence>
<keyword evidence="5" id="KW-1185">Reference proteome</keyword>
<organism evidence="4 5">
    <name type="scientific">Triparma retinervis</name>
    <dbReference type="NCBI Taxonomy" id="2557542"/>
    <lineage>
        <taxon>Eukaryota</taxon>
        <taxon>Sar</taxon>
        <taxon>Stramenopiles</taxon>
        <taxon>Ochrophyta</taxon>
        <taxon>Bolidophyceae</taxon>
        <taxon>Parmales</taxon>
        <taxon>Triparmaceae</taxon>
        <taxon>Triparma</taxon>
    </lineage>
</organism>
<dbReference type="Proteomes" id="UP001165082">
    <property type="component" value="Unassembled WGS sequence"/>
</dbReference>
<protein>
    <recommendedName>
        <fullName evidence="3">Telomere length regulation protein conserved domain-containing protein</fullName>
    </recommendedName>
</protein>
<feature type="compositionally biased region" description="Acidic residues" evidence="2">
    <location>
        <begin position="317"/>
        <end position="330"/>
    </location>
</feature>
<sequence>MSSSSTPLKTEVDTVKSLLTSTSPASPSSVAVEVLRLFENVKCMVYDDFDRRYALTSHVNTSSDGVDYLIKLPMHLSNIIMMIPPRSFSDDASGVGLRQAVDGSNAWLNLHEYHARLFSHLIADRPHAVERFTYYNLCGSMLDSLWKRMTDEEFDRAMRGVECYAFNRPLQTLYVELALRLGKGGCPSEKVKVRSVKLMRSLKLQPKDVVRVATCSPRLSIPQRSTWVLVSSLTEEHVLECLKLLTSVFECGVSARVGSVLCQCIHILGYKVPASVIGGLVQGVSGRIEKSEVWMRREGMILGDYKVYTGLEETSGEEVSVDLEDGENQAENEAAAASDSDYSSDSEDDLSPVQRPIYCRDLIRLFHAQENDPDRREKITVALNETPNVVKERGADGEVTGWALAREIFNLSNEYDIPDFAVLREQCMVAIITEFPRLGCEYFTGEVFGEGRGMGGRWDAVDALCKSAVELAGHLDETGAAGVPKKKEIAAEVEKVRGKRGIVKVVGGVGGEAAPLGLYGVEDGQGAVGDDGV</sequence>
<gene>
    <name evidence="4" type="ORF">TrRE_jg4737</name>
</gene>
<dbReference type="EMBL" id="BRXZ01001491">
    <property type="protein sequence ID" value="GMH72506.1"/>
    <property type="molecule type" value="Genomic_DNA"/>
</dbReference>
<dbReference type="InterPro" id="IPR051970">
    <property type="entry name" value="TEL2_Regulation"/>
</dbReference>
<accession>A0A9W7AKB1</accession>
<reference evidence="4" key="1">
    <citation type="submission" date="2022-07" db="EMBL/GenBank/DDBJ databases">
        <title>Genome analysis of Parmales, a sister group of diatoms, reveals the evolutionary specialization of diatoms from phago-mixotrophs to photoautotrophs.</title>
        <authorList>
            <person name="Ban H."/>
            <person name="Sato S."/>
            <person name="Yoshikawa S."/>
            <person name="Kazumasa Y."/>
            <person name="Nakamura Y."/>
            <person name="Ichinomiya M."/>
            <person name="Saitoh K."/>
            <person name="Sato N."/>
            <person name="Blanc-Mathieu R."/>
            <person name="Endo H."/>
            <person name="Kuwata A."/>
            <person name="Ogata H."/>
        </authorList>
    </citation>
    <scope>NUCLEOTIDE SEQUENCE</scope>
</reference>
<dbReference type="GO" id="GO:0042162">
    <property type="term" value="F:telomeric DNA binding"/>
    <property type="evidence" value="ECO:0007669"/>
    <property type="project" value="TreeGrafter"/>
</dbReference>
<dbReference type="GO" id="GO:0005829">
    <property type="term" value="C:cytosol"/>
    <property type="evidence" value="ECO:0007669"/>
    <property type="project" value="TreeGrafter"/>
</dbReference>
<dbReference type="InterPro" id="IPR019337">
    <property type="entry name" value="Telomere_length_regulation_dom"/>
</dbReference>
<feature type="domain" description="Telomere length regulation protein conserved" evidence="3">
    <location>
        <begin position="356"/>
        <end position="468"/>
    </location>
</feature>
<dbReference type="Gene3D" id="1.25.40.720">
    <property type="entry name" value="Telomere length regulation protein 2, C-terminal domain"/>
    <property type="match status" value="1"/>
</dbReference>
<comment type="caution">
    <text evidence="4">The sequence shown here is derived from an EMBL/GenBank/DDBJ whole genome shotgun (WGS) entry which is preliminary data.</text>
</comment>
<evidence type="ECO:0000259" key="3">
    <source>
        <dbReference type="Pfam" id="PF10193"/>
    </source>
</evidence>